<evidence type="ECO:0000256" key="4">
    <source>
        <dbReference type="ARBA" id="ARBA00024042"/>
    </source>
</evidence>
<dbReference type="InterPro" id="IPR037396">
    <property type="entry name" value="FMN_HAD"/>
</dbReference>
<dbReference type="InterPro" id="IPR013785">
    <property type="entry name" value="Aldolase_TIM"/>
</dbReference>
<feature type="binding site" evidence="8">
    <location>
        <position position="308"/>
    </location>
    <ligand>
        <name>glyoxylate</name>
        <dbReference type="ChEBI" id="CHEBI:36655"/>
    </ligand>
</feature>
<feature type="binding site" evidence="8">
    <location>
        <position position="284"/>
    </location>
    <ligand>
        <name>FMN</name>
        <dbReference type="ChEBI" id="CHEBI:58210"/>
    </ligand>
</feature>
<dbReference type="AlphaFoldDB" id="A0A195BL85"/>
<feature type="non-terminal residue" evidence="10">
    <location>
        <position position="1"/>
    </location>
</feature>
<dbReference type="PANTHER" id="PTHR10578">
    <property type="entry name" value="S -2-HYDROXY-ACID OXIDASE-RELATED"/>
    <property type="match status" value="1"/>
</dbReference>
<dbReference type="InterPro" id="IPR008259">
    <property type="entry name" value="FMN_hydac_DH_AS"/>
</dbReference>
<dbReference type="GO" id="GO:0003973">
    <property type="term" value="F:(S)-2-hydroxy-acid oxidase activity"/>
    <property type="evidence" value="ECO:0007669"/>
    <property type="project" value="UniProtKB-EC"/>
</dbReference>
<dbReference type="Proteomes" id="UP000078540">
    <property type="component" value="Unassembled WGS sequence"/>
</dbReference>
<evidence type="ECO:0000259" key="9">
    <source>
        <dbReference type="PROSITE" id="PS51349"/>
    </source>
</evidence>
<evidence type="ECO:0000313" key="10">
    <source>
        <dbReference type="EMBL" id="KYM85442.1"/>
    </source>
</evidence>
<dbReference type="GO" id="GO:0010181">
    <property type="term" value="F:FMN binding"/>
    <property type="evidence" value="ECO:0007669"/>
    <property type="project" value="InterPro"/>
</dbReference>
<keyword evidence="8" id="KW-0288">FMN</keyword>
<keyword evidence="8" id="KW-0285">Flavoprotein</keyword>
<feature type="active site" description="Proton acceptor" evidence="7">
    <location>
        <position position="308"/>
    </location>
</feature>
<feature type="binding site" evidence="8">
    <location>
        <position position="311"/>
    </location>
    <ligand>
        <name>glyoxylate</name>
        <dbReference type="ChEBI" id="CHEBI:36655"/>
    </ligand>
</feature>
<dbReference type="InterPro" id="IPR012133">
    <property type="entry name" value="Alpha-hydoxy_acid_DH_FMN"/>
</dbReference>
<feature type="binding site" evidence="8">
    <location>
        <position position="208"/>
    </location>
    <ligand>
        <name>FMN</name>
        <dbReference type="ChEBI" id="CHEBI:58210"/>
    </ligand>
</feature>
<gene>
    <name evidence="10" type="ORF">ALC53_04685</name>
</gene>
<organism evidence="10 11">
    <name type="scientific">Atta colombica</name>
    <dbReference type="NCBI Taxonomy" id="520822"/>
    <lineage>
        <taxon>Eukaryota</taxon>
        <taxon>Metazoa</taxon>
        <taxon>Ecdysozoa</taxon>
        <taxon>Arthropoda</taxon>
        <taxon>Hexapoda</taxon>
        <taxon>Insecta</taxon>
        <taxon>Pterygota</taxon>
        <taxon>Neoptera</taxon>
        <taxon>Endopterygota</taxon>
        <taxon>Hymenoptera</taxon>
        <taxon>Apocrita</taxon>
        <taxon>Aculeata</taxon>
        <taxon>Formicoidea</taxon>
        <taxon>Formicidae</taxon>
        <taxon>Myrmicinae</taxon>
        <taxon>Atta</taxon>
    </lineage>
</organism>
<feature type="binding site" evidence="8">
    <location>
        <position position="158"/>
    </location>
    <ligand>
        <name>FMN</name>
        <dbReference type="ChEBI" id="CHEBI:58210"/>
    </ligand>
</feature>
<comment type="similarity">
    <text evidence="4">Belongs to the FMN-dependent alpha-hydroxy acid dehydrogenase family.</text>
</comment>
<evidence type="ECO:0000256" key="7">
    <source>
        <dbReference type="PIRSR" id="PIRSR000138-1"/>
    </source>
</evidence>
<proteinExistence type="inferred from homology"/>
<feature type="binding site" evidence="8">
    <location>
        <position position="217"/>
    </location>
    <ligand>
        <name>glyoxylate</name>
        <dbReference type="ChEBI" id="CHEBI:36655"/>
    </ligand>
</feature>
<evidence type="ECO:0000256" key="1">
    <source>
        <dbReference type="ARBA" id="ARBA00001917"/>
    </source>
</evidence>
<dbReference type="InterPro" id="IPR000262">
    <property type="entry name" value="FMN-dep_DH"/>
</dbReference>
<feature type="binding site" evidence="8">
    <location>
        <begin position="362"/>
        <end position="363"/>
    </location>
    <ligand>
        <name>FMN</name>
        <dbReference type="ChEBI" id="CHEBI:58210"/>
    </ligand>
</feature>
<reference evidence="10 11" key="1">
    <citation type="submission" date="2015-09" db="EMBL/GenBank/DDBJ databases">
        <title>Atta colombica WGS genome.</title>
        <authorList>
            <person name="Nygaard S."/>
            <person name="Hu H."/>
            <person name="Boomsma J."/>
            <person name="Zhang G."/>
        </authorList>
    </citation>
    <scope>NUCLEOTIDE SEQUENCE [LARGE SCALE GENOMIC DNA]</scope>
    <source>
        <strain evidence="10">Treedump-2</strain>
        <tissue evidence="10">Whole body</tissue>
    </source>
</reference>
<dbReference type="GO" id="GO:0005782">
    <property type="term" value="C:peroxisomal matrix"/>
    <property type="evidence" value="ECO:0007669"/>
    <property type="project" value="TreeGrafter"/>
</dbReference>
<evidence type="ECO:0000256" key="8">
    <source>
        <dbReference type="PIRSR" id="PIRSR000138-2"/>
    </source>
</evidence>
<dbReference type="CDD" id="cd02809">
    <property type="entry name" value="alpha_hydroxyacid_oxid_FMN"/>
    <property type="match status" value="1"/>
</dbReference>
<sequence>FYLYMTKFFRGAIGEELSGNIVRRLLTIETSKSEQRAIQLVNQLLILGVIKMAAYVCIEDYEKHALEHLTPSIRDYYKGGAGEEYSVKWNREAFKNYKIRPRFLRNVSERDISTTVLGYKVSMPLGVAPTAMQRMAHPDGECANARAAQAAGTIFTLSTIATSSIEEVAEAAPKGIKWLQLYIYTDRNVTLNLIRRAERAGFKALVLTIDAPIFGDRRADLRNKFSLPNHLRFANFQGDLSKRINSAKTGSGLNEYVTALFDTSLSWDDVKWLKRITTLPVILKGVLTVEDARLAVENGADAIIVSNHGARQIDSVPATIEVLPEISKAVGDKVEIYMDGGVMQGIDVFKALALGAKMVFIGRPMLWGLAYNGEKGAYEILELMRKEIDSAFALTGCKSVKDITRDMVIHASYYSHL</sequence>
<keyword evidence="3" id="KW-0560">Oxidoreductase</keyword>
<comment type="cofactor">
    <cofactor evidence="1">
        <name>FMN</name>
        <dbReference type="ChEBI" id="CHEBI:58210"/>
    </cofactor>
</comment>
<accession>A0A195BL85</accession>
<comment type="catalytic activity">
    <reaction evidence="5">
        <text>a (2S)-2-hydroxycarboxylate + O2 = a 2-oxocarboxylate + H2O2</text>
        <dbReference type="Rhea" id="RHEA:16789"/>
        <dbReference type="ChEBI" id="CHEBI:15379"/>
        <dbReference type="ChEBI" id="CHEBI:16240"/>
        <dbReference type="ChEBI" id="CHEBI:35179"/>
        <dbReference type="ChEBI" id="CHEBI:58123"/>
        <dbReference type="EC" id="1.1.3.15"/>
    </reaction>
    <physiologicalReaction direction="left-to-right" evidence="5">
        <dbReference type="Rhea" id="RHEA:16790"/>
    </physiologicalReaction>
</comment>
<feature type="binding site" evidence="8">
    <location>
        <position position="180"/>
    </location>
    <ligand>
        <name>FMN</name>
        <dbReference type="ChEBI" id="CHEBI:58210"/>
    </ligand>
</feature>
<dbReference type="PIRSF" id="PIRSF000138">
    <property type="entry name" value="Al-hdrx_acd_dh"/>
    <property type="match status" value="1"/>
</dbReference>
<evidence type="ECO:0000256" key="3">
    <source>
        <dbReference type="ARBA" id="ARBA00023002"/>
    </source>
</evidence>
<comment type="catalytic activity">
    <reaction evidence="6">
        <text>2-hydroxyoctanoate + O2 = 2-oxooctanoate + H2O2</text>
        <dbReference type="Rhea" id="RHEA:67940"/>
        <dbReference type="ChEBI" id="CHEBI:15379"/>
        <dbReference type="ChEBI" id="CHEBI:16240"/>
        <dbReference type="ChEBI" id="CHEBI:133514"/>
        <dbReference type="ChEBI" id="CHEBI:176689"/>
    </reaction>
    <physiologicalReaction direction="left-to-right" evidence="6">
        <dbReference type="Rhea" id="RHEA:67941"/>
    </physiologicalReaction>
</comment>
<protein>
    <recommendedName>
        <fullName evidence="2">(S)-2-hydroxy-acid oxidase</fullName>
        <ecNumber evidence="2">1.1.3.15</ecNumber>
    </recommendedName>
</protein>
<dbReference type="PANTHER" id="PTHR10578:SF149">
    <property type="entry name" value="2-HYDROXYACID OXIDASE 2"/>
    <property type="match status" value="1"/>
</dbReference>
<evidence type="ECO:0000256" key="6">
    <source>
        <dbReference type="ARBA" id="ARBA00029327"/>
    </source>
</evidence>
<dbReference type="STRING" id="520822.A0A195BL85"/>
<evidence type="ECO:0000256" key="5">
    <source>
        <dbReference type="ARBA" id="ARBA00029325"/>
    </source>
</evidence>
<evidence type="ECO:0000313" key="11">
    <source>
        <dbReference type="Proteomes" id="UP000078540"/>
    </source>
</evidence>
<dbReference type="Gene3D" id="3.20.20.70">
    <property type="entry name" value="Aldolase class I"/>
    <property type="match status" value="1"/>
</dbReference>
<dbReference type="Pfam" id="PF01070">
    <property type="entry name" value="FMN_dh"/>
    <property type="match status" value="1"/>
</dbReference>
<dbReference type="PROSITE" id="PS00557">
    <property type="entry name" value="FMN_HYDROXY_ACID_DH_1"/>
    <property type="match status" value="1"/>
</dbReference>
<dbReference type="SUPFAM" id="SSF51395">
    <property type="entry name" value="FMN-linked oxidoreductases"/>
    <property type="match status" value="1"/>
</dbReference>
<feature type="domain" description="FMN hydroxy acid dehydrogenase" evidence="9">
    <location>
        <begin position="50"/>
        <end position="413"/>
    </location>
</feature>
<feature type="binding site" evidence="8">
    <location>
        <begin position="129"/>
        <end position="131"/>
    </location>
    <ligand>
        <name>FMN</name>
        <dbReference type="ChEBI" id="CHEBI:58210"/>
    </ligand>
</feature>
<evidence type="ECO:0000256" key="2">
    <source>
        <dbReference type="ARBA" id="ARBA00013087"/>
    </source>
</evidence>
<feature type="binding site" evidence="8">
    <location>
        <position position="182"/>
    </location>
    <ligand>
        <name>glyoxylate</name>
        <dbReference type="ChEBI" id="CHEBI:36655"/>
    </ligand>
</feature>
<keyword evidence="11" id="KW-1185">Reference proteome</keyword>
<dbReference type="EMBL" id="KQ976453">
    <property type="protein sequence ID" value="KYM85442.1"/>
    <property type="molecule type" value="Genomic_DNA"/>
</dbReference>
<dbReference type="FunFam" id="3.20.20.70:FF:000056">
    <property type="entry name" value="hydroxyacid oxidase 2"/>
    <property type="match status" value="1"/>
</dbReference>
<name>A0A195BL85_9HYME</name>
<feature type="binding site" evidence="8">
    <location>
        <position position="76"/>
    </location>
    <ligand>
        <name>glyoxylate</name>
        <dbReference type="ChEBI" id="CHEBI:36655"/>
    </ligand>
</feature>
<dbReference type="GO" id="GO:0001561">
    <property type="term" value="P:fatty acid alpha-oxidation"/>
    <property type="evidence" value="ECO:0007669"/>
    <property type="project" value="TreeGrafter"/>
</dbReference>
<dbReference type="PROSITE" id="PS51349">
    <property type="entry name" value="FMN_HYDROXY_ACID_DH_2"/>
    <property type="match status" value="1"/>
</dbReference>
<dbReference type="EC" id="1.1.3.15" evidence="2"/>
<feature type="binding site" evidence="8">
    <location>
        <position position="306"/>
    </location>
    <ligand>
        <name>FMN</name>
        <dbReference type="ChEBI" id="CHEBI:58210"/>
    </ligand>
</feature>